<dbReference type="Proteomes" id="UP001148838">
    <property type="component" value="Unassembled WGS sequence"/>
</dbReference>
<dbReference type="EMBL" id="JAJSOF020000013">
    <property type="protein sequence ID" value="KAJ4443197.1"/>
    <property type="molecule type" value="Genomic_DNA"/>
</dbReference>
<proteinExistence type="predicted"/>
<keyword evidence="3" id="KW-1185">Reference proteome</keyword>
<gene>
    <name evidence="2" type="ORF">ANN_04864</name>
</gene>
<evidence type="ECO:0000313" key="2">
    <source>
        <dbReference type="EMBL" id="KAJ4443197.1"/>
    </source>
</evidence>
<evidence type="ECO:0000256" key="1">
    <source>
        <dbReference type="SAM" id="MobiDB-lite"/>
    </source>
</evidence>
<name>A0ABQ8TBD3_PERAM</name>
<accession>A0ABQ8TBD3</accession>
<reference evidence="2 3" key="1">
    <citation type="journal article" date="2022" name="Allergy">
        <title>Genome assembly and annotation of Periplaneta americana reveal a comprehensive cockroach allergen profile.</title>
        <authorList>
            <person name="Wang L."/>
            <person name="Xiong Q."/>
            <person name="Saelim N."/>
            <person name="Wang L."/>
            <person name="Nong W."/>
            <person name="Wan A.T."/>
            <person name="Shi M."/>
            <person name="Liu X."/>
            <person name="Cao Q."/>
            <person name="Hui J.H.L."/>
            <person name="Sookrung N."/>
            <person name="Leung T.F."/>
            <person name="Tungtrongchitr A."/>
            <person name="Tsui S.K.W."/>
        </authorList>
    </citation>
    <scope>NUCLEOTIDE SEQUENCE [LARGE SCALE GENOMIC DNA]</scope>
    <source>
        <strain evidence="2">PWHHKU_190912</strain>
    </source>
</reference>
<protein>
    <submittedName>
        <fullName evidence="2">Uncharacterized protein</fullName>
    </submittedName>
</protein>
<comment type="caution">
    <text evidence="2">The sequence shown here is derived from an EMBL/GenBank/DDBJ whole genome shotgun (WGS) entry which is preliminary data.</text>
</comment>
<organism evidence="2 3">
    <name type="scientific">Periplaneta americana</name>
    <name type="common">American cockroach</name>
    <name type="synonym">Blatta americana</name>
    <dbReference type="NCBI Taxonomy" id="6978"/>
    <lineage>
        <taxon>Eukaryota</taxon>
        <taxon>Metazoa</taxon>
        <taxon>Ecdysozoa</taxon>
        <taxon>Arthropoda</taxon>
        <taxon>Hexapoda</taxon>
        <taxon>Insecta</taxon>
        <taxon>Pterygota</taxon>
        <taxon>Neoptera</taxon>
        <taxon>Polyneoptera</taxon>
        <taxon>Dictyoptera</taxon>
        <taxon>Blattodea</taxon>
        <taxon>Blattoidea</taxon>
        <taxon>Blattidae</taxon>
        <taxon>Blattinae</taxon>
        <taxon>Periplaneta</taxon>
    </lineage>
</organism>
<evidence type="ECO:0000313" key="3">
    <source>
        <dbReference type="Proteomes" id="UP001148838"/>
    </source>
</evidence>
<sequence length="264" mass="29929">MHRRAEERGRKHTRQQPRCTLVHLLSRSGTVEIALSCTSREPSSNLYPVRTPCRWPAWLRRTAQSSDSQTDAEDTIPRLCTWVVQLLGKMERSPMAKNVHRKPAATVELLRSLKQYCVSNLGKTHGRRENIEAGAAASFSTPGKSRPKKKIVEAVDNFYEEVIRKLIYCYATHKQGPTLKSLLPIVYENKFLRRENIVKTDPVEAGIQWLDSHGIRYADDATKIELIEVVKLHKASTDRSSDSDGEEEHEDGITSILPLLSDSE</sequence>
<feature type="region of interest" description="Disordered" evidence="1">
    <location>
        <begin position="237"/>
        <end position="264"/>
    </location>
</feature>